<organism evidence="6 7">
    <name type="scientific">Rubneribacter badeniensis</name>
    <dbReference type="NCBI Taxonomy" id="2070688"/>
    <lineage>
        <taxon>Bacteria</taxon>
        <taxon>Bacillati</taxon>
        <taxon>Actinomycetota</taxon>
        <taxon>Coriobacteriia</taxon>
        <taxon>Eggerthellales</taxon>
        <taxon>Eggerthellaceae</taxon>
        <taxon>Rubneribacter</taxon>
    </lineage>
</organism>
<reference evidence="5" key="2">
    <citation type="journal article" date="2021" name="PeerJ">
        <title>Extensive microbial diversity within the chicken gut microbiome revealed by metagenomics and culture.</title>
        <authorList>
            <person name="Gilroy R."/>
            <person name="Ravi A."/>
            <person name="Getino M."/>
            <person name="Pursley I."/>
            <person name="Horton D.L."/>
            <person name="Alikhan N.F."/>
            <person name="Baker D."/>
            <person name="Gharbi K."/>
            <person name="Hall N."/>
            <person name="Watson M."/>
            <person name="Adriaenssens E.M."/>
            <person name="Foster-Nyarko E."/>
            <person name="Jarju S."/>
            <person name="Secka A."/>
            <person name="Antonio M."/>
            <person name="Oren A."/>
            <person name="Chaudhuri R.R."/>
            <person name="La Ragione R."/>
            <person name="Hildebrand F."/>
            <person name="Pallen M.J."/>
        </authorList>
    </citation>
    <scope>NUCLEOTIDE SEQUENCE</scope>
    <source>
        <strain evidence="5">USAMLcec12-2067</strain>
    </source>
</reference>
<dbReference type="EMBL" id="DYZL01000213">
    <property type="protein sequence ID" value="HJH44261.1"/>
    <property type="molecule type" value="Genomic_DNA"/>
</dbReference>
<protein>
    <submittedName>
        <fullName evidence="5">LCP family protein</fullName>
    </submittedName>
    <submittedName>
        <fullName evidence="6">LytR family transcriptional regulator</fullName>
    </submittedName>
</protein>
<evidence type="ECO:0000256" key="2">
    <source>
        <dbReference type="SAM" id="MobiDB-lite"/>
    </source>
</evidence>
<dbReference type="InterPro" id="IPR004474">
    <property type="entry name" value="LytR_CpsA_psr"/>
</dbReference>
<dbReference type="RefSeq" id="WP_103262767.1">
    <property type="nucleotide sequence ID" value="NZ_PPEL01000017.1"/>
</dbReference>
<evidence type="ECO:0000259" key="4">
    <source>
        <dbReference type="Pfam" id="PF03816"/>
    </source>
</evidence>
<dbReference type="Proteomes" id="UP000789325">
    <property type="component" value="Unassembled WGS sequence"/>
</dbReference>
<dbReference type="NCBIfam" id="TIGR00350">
    <property type="entry name" value="lytR_cpsA_psr"/>
    <property type="match status" value="1"/>
</dbReference>
<name>A0A2K2U612_9ACTN</name>
<evidence type="ECO:0000256" key="3">
    <source>
        <dbReference type="SAM" id="Phobius"/>
    </source>
</evidence>
<accession>A0A2K2U612</accession>
<dbReference type="EMBL" id="PPEL01000017">
    <property type="protein sequence ID" value="PNV65775.1"/>
    <property type="molecule type" value="Genomic_DNA"/>
</dbReference>
<feature type="compositionally biased region" description="Low complexity" evidence="2">
    <location>
        <begin position="385"/>
        <end position="404"/>
    </location>
</feature>
<feature type="domain" description="Cell envelope-related transcriptional attenuator" evidence="4">
    <location>
        <begin position="160"/>
        <end position="306"/>
    </location>
</feature>
<feature type="region of interest" description="Disordered" evidence="2">
    <location>
        <begin position="1"/>
        <end position="59"/>
    </location>
</feature>
<feature type="transmembrane region" description="Helical" evidence="3">
    <location>
        <begin position="84"/>
        <end position="107"/>
    </location>
</feature>
<keyword evidence="3" id="KW-0472">Membrane</keyword>
<evidence type="ECO:0000313" key="5">
    <source>
        <dbReference type="EMBL" id="HJH44261.1"/>
    </source>
</evidence>
<feature type="compositionally biased region" description="Low complexity" evidence="2">
    <location>
        <begin position="39"/>
        <end position="55"/>
    </location>
</feature>
<dbReference type="AlphaFoldDB" id="A0A2K2U612"/>
<evidence type="ECO:0000256" key="1">
    <source>
        <dbReference type="ARBA" id="ARBA00006068"/>
    </source>
</evidence>
<evidence type="ECO:0000313" key="7">
    <source>
        <dbReference type="Proteomes" id="UP000236488"/>
    </source>
</evidence>
<reference evidence="5" key="3">
    <citation type="submission" date="2021-09" db="EMBL/GenBank/DDBJ databases">
        <authorList>
            <person name="Gilroy R."/>
        </authorList>
    </citation>
    <scope>NUCLEOTIDE SEQUENCE</scope>
    <source>
        <strain evidence="5">USAMLcec12-2067</strain>
    </source>
</reference>
<evidence type="ECO:0000313" key="6">
    <source>
        <dbReference type="EMBL" id="PNV65775.1"/>
    </source>
</evidence>
<gene>
    <name evidence="6" type="ORF">C2L80_04720</name>
    <name evidence="5" type="ORF">K8V16_10780</name>
</gene>
<sequence>MQDRPHNEPGKAGEQPVRVNRAAASHGADARRRQTPSGAHRAPASGQARAAGASAYRPVGPDLAKSQDIIRVRKKRKKHSGRKALLIVLAVIVCVFGVVGGAAALYFNSINQALSFDDKETIESLKSVLEPVVVDDERGEQPYYVLVLGSDAREGDTASRSDVIILTRVDPSDGLITMVSIPRDTMVEIEGHGRQKINAAYAYGGAAGAVEAVSSFAGVPISHYAEIHFEELETLVDMLGGVWVDVPVTNDETGSSNSGVRIEAGEQLLNGEQALAFARERYGYIRGDFQRADNQRILAEAIVKKVLDSSPIDLPGTVQQLASCVSTDYGLTDIIDLAQQFQSTSATFYSALAPSSTTTLDGVSYVVVDPSGWAAMMERVDAGEDPNAAGGEAAASNEASTEGESPGAEADSA</sequence>
<keyword evidence="3" id="KW-1133">Transmembrane helix</keyword>
<feature type="compositionally biased region" description="Basic and acidic residues" evidence="2">
    <location>
        <begin position="1"/>
        <end position="11"/>
    </location>
</feature>
<reference evidence="6 7" key="1">
    <citation type="journal article" date="2018" name="Int. J. Syst. Evol. Microbiol.">
        <title>Rubneribacter badeniensis gen. nov., sp. nov. and Enteroscipio rubneri gen. nov., sp. nov., new members of the Eggerthellaceae isolated from human faeces.</title>
        <authorList>
            <person name="Danylec N."/>
            <person name="Gobl A."/>
            <person name="Stoll D.A."/>
            <person name="Hetzer B."/>
            <person name="Kulling S.E."/>
            <person name="Huch M."/>
        </authorList>
    </citation>
    <scope>NUCLEOTIDE SEQUENCE [LARGE SCALE GENOMIC DNA]</scope>
    <source>
        <strain evidence="6 7">ResAG-85</strain>
    </source>
</reference>
<keyword evidence="3" id="KW-0812">Transmembrane</keyword>
<comment type="similarity">
    <text evidence="1">Belongs to the LytR/CpsA/Psr (LCP) family.</text>
</comment>
<dbReference type="InterPro" id="IPR050922">
    <property type="entry name" value="LytR/CpsA/Psr_CW_biosynth"/>
</dbReference>
<dbReference type="Gene3D" id="3.40.630.190">
    <property type="entry name" value="LCP protein"/>
    <property type="match status" value="1"/>
</dbReference>
<feature type="region of interest" description="Disordered" evidence="2">
    <location>
        <begin position="380"/>
        <end position="413"/>
    </location>
</feature>
<dbReference type="Proteomes" id="UP000236488">
    <property type="component" value="Unassembled WGS sequence"/>
</dbReference>
<dbReference type="PANTHER" id="PTHR33392:SF6">
    <property type="entry name" value="POLYISOPRENYL-TEICHOIC ACID--PEPTIDOGLYCAN TEICHOIC ACID TRANSFERASE TAGU"/>
    <property type="match status" value="1"/>
</dbReference>
<comment type="caution">
    <text evidence="6">The sequence shown here is derived from an EMBL/GenBank/DDBJ whole genome shotgun (WGS) entry which is preliminary data.</text>
</comment>
<proteinExistence type="inferred from homology"/>
<dbReference type="Pfam" id="PF03816">
    <property type="entry name" value="LytR_cpsA_psr"/>
    <property type="match status" value="1"/>
</dbReference>
<dbReference type="PANTHER" id="PTHR33392">
    <property type="entry name" value="POLYISOPRENYL-TEICHOIC ACID--PEPTIDOGLYCAN TEICHOIC ACID TRANSFERASE TAGU"/>
    <property type="match status" value="1"/>
</dbReference>
<keyword evidence="7" id="KW-1185">Reference proteome</keyword>